<gene>
    <name evidence="2" type="ORF">GT348_01055</name>
</gene>
<reference evidence="2 3" key="1">
    <citation type="submission" date="2020-01" db="EMBL/GenBank/DDBJ databases">
        <title>Genome sequencing of strain KACC 21507.</title>
        <authorList>
            <person name="Heo J."/>
            <person name="Kim S.-J."/>
            <person name="Kim J.-S."/>
            <person name="Hong S.-B."/>
            <person name="Kwon S.-W."/>
        </authorList>
    </citation>
    <scope>NUCLEOTIDE SEQUENCE [LARGE SCALE GENOMIC DNA]</scope>
    <source>
        <strain evidence="2 3">KACC 21507</strain>
    </source>
</reference>
<dbReference type="AlphaFoldDB" id="A0A6P1N955"/>
<evidence type="ECO:0000313" key="2">
    <source>
        <dbReference type="EMBL" id="QHI95075.1"/>
    </source>
</evidence>
<keyword evidence="1" id="KW-0472">Membrane</keyword>
<sequence length="173" mass="19354">MTLSEIIKRIDDVIIEGLFQPIANHLPENSTPMGLGLSFELGSVILQAACAVAPSLLFGLPLGSIPSAIFGFLVSLVFFLVCQKLSSLVRPGYMNPLRPQLRALRLIGILFLLYDLWRAHPGGQGYVLWWRLDELSQLTFIIGLYFMACETRPPKKHRESQKTSFMKTGSVFE</sequence>
<evidence type="ECO:0000256" key="1">
    <source>
        <dbReference type="SAM" id="Phobius"/>
    </source>
</evidence>
<accession>A0A6P1N955</accession>
<keyword evidence="1" id="KW-1133">Transmembrane helix</keyword>
<dbReference type="EMBL" id="CP047652">
    <property type="protein sequence ID" value="QHI95075.1"/>
    <property type="molecule type" value="Genomic_DNA"/>
</dbReference>
<keyword evidence="3" id="KW-1185">Reference proteome</keyword>
<evidence type="ECO:0000313" key="3">
    <source>
        <dbReference type="Proteomes" id="UP000463975"/>
    </source>
</evidence>
<feature type="transmembrane region" description="Helical" evidence="1">
    <location>
        <begin position="126"/>
        <end position="148"/>
    </location>
</feature>
<feature type="transmembrane region" description="Helical" evidence="1">
    <location>
        <begin position="103"/>
        <end position="120"/>
    </location>
</feature>
<keyword evidence="1" id="KW-0812">Transmembrane</keyword>
<dbReference type="Proteomes" id="UP000463975">
    <property type="component" value="Chromosome"/>
</dbReference>
<feature type="transmembrane region" description="Helical" evidence="1">
    <location>
        <begin position="64"/>
        <end position="82"/>
    </location>
</feature>
<proteinExistence type="predicted"/>
<protein>
    <submittedName>
        <fullName evidence="2">Uncharacterized protein</fullName>
    </submittedName>
</protein>
<name>A0A6P1N955_9PROT</name>
<organism evidence="2 3">
    <name type="scientific">Aristophania vespae</name>
    <dbReference type="NCBI Taxonomy" id="2697033"/>
    <lineage>
        <taxon>Bacteria</taxon>
        <taxon>Pseudomonadati</taxon>
        <taxon>Pseudomonadota</taxon>
        <taxon>Alphaproteobacteria</taxon>
        <taxon>Acetobacterales</taxon>
        <taxon>Acetobacteraceae</taxon>
        <taxon>Aristophania</taxon>
    </lineage>
</organism>
<dbReference type="KEGG" id="bomb:GT348_01055"/>
<dbReference type="RefSeq" id="WP_160618153.1">
    <property type="nucleotide sequence ID" value="NZ_CP047652.1"/>
</dbReference>